<protein>
    <submittedName>
        <fullName evidence="1">Uncharacterized protein</fullName>
    </submittedName>
</protein>
<evidence type="ECO:0000313" key="1">
    <source>
        <dbReference type="EMBL" id="MBB6440030.1"/>
    </source>
</evidence>
<proteinExistence type="predicted"/>
<dbReference type="Proteomes" id="UP000540423">
    <property type="component" value="Unassembled WGS sequence"/>
</dbReference>
<reference evidence="1 2" key="1">
    <citation type="submission" date="2020-08" db="EMBL/GenBank/DDBJ databases">
        <title>Genomic Encyclopedia of Type Strains, Phase IV (KMG-IV): sequencing the most valuable type-strain genomes for metagenomic binning, comparative biology and taxonomic classification.</title>
        <authorList>
            <person name="Goeker M."/>
        </authorList>
    </citation>
    <scope>NUCLEOTIDE SEQUENCE [LARGE SCALE GENOMIC DNA]</scope>
    <source>
        <strain evidence="1 2">DSM 40141</strain>
    </source>
</reference>
<accession>A0A7X0HM36</accession>
<dbReference type="InterPro" id="IPR029063">
    <property type="entry name" value="SAM-dependent_MTases_sf"/>
</dbReference>
<dbReference type="EMBL" id="JACHEM010000035">
    <property type="protein sequence ID" value="MBB6440030.1"/>
    <property type="molecule type" value="Genomic_DNA"/>
</dbReference>
<evidence type="ECO:0000313" key="2">
    <source>
        <dbReference type="Proteomes" id="UP000540423"/>
    </source>
</evidence>
<dbReference type="CDD" id="cd02440">
    <property type="entry name" value="AdoMet_MTases"/>
    <property type="match status" value="1"/>
</dbReference>
<comment type="caution">
    <text evidence="1">The sequence shown here is derived from an EMBL/GenBank/DDBJ whole genome shotgun (WGS) entry which is preliminary data.</text>
</comment>
<dbReference type="AlphaFoldDB" id="A0A7X0HM36"/>
<sequence>MTSAHNGNHAAYFAFRDELLGPLRAVMLTGQQLCEAGRLLHARPEGLSLYGIPAPEMELRGIQLLGRTAIESVTDSHAAAVAAAAAEVCPPGGNAMIVDLFCGSGNFGLHLGRRLGRPAYASEIDPDVYRATRNNLHKIGDSTLELNQLDYRALLATLPSRSDHDIYAVEPPWGPAFTAAGLDLTRTSPPVREIIDDIRRSRNGRPCLVAIKTNDQTAHDSLARCFTDAQHLRSLTPRPTLPPGANMNYHLYRLCPVHGA</sequence>
<name>A0A7X0HM36_9ACTN</name>
<gene>
    <name evidence="1" type="ORF">HNQ79_006543</name>
</gene>
<dbReference type="RefSeq" id="WP_185036503.1">
    <property type="nucleotide sequence ID" value="NZ_JACHEM010000035.1"/>
</dbReference>
<organism evidence="1 2">
    <name type="scientific">Streptomyces candidus</name>
    <dbReference type="NCBI Taxonomy" id="67283"/>
    <lineage>
        <taxon>Bacteria</taxon>
        <taxon>Bacillati</taxon>
        <taxon>Actinomycetota</taxon>
        <taxon>Actinomycetes</taxon>
        <taxon>Kitasatosporales</taxon>
        <taxon>Streptomycetaceae</taxon>
        <taxon>Streptomyces</taxon>
    </lineage>
</organism>
<keyword evidence="2" id="KW-1185">Reference proteome</keyword>
<dbReference type="SUPFAM" id="SSF53335">
    <property type="entry name" value="S-adenosyl-L-methionine-dependent methyltransferases"/>
    <property type="match status" value="1"/>
</dbReference>
<dbReference type="Gene3D" id="3.40.50.150">
    <property type="entry name" value="Vaccinia Virus protein VP39"/>
    <property type="match status" value="1"/>
</dbReference>